<dbReference type="EMBL" id="JAZDRP010000003">
    <property type="protein sequence ID" value="MEE2525942.1"/>
    <property type="molecule type" value="Genomic_DNA"/>
</dbReference>
<gene>
    <name evidence="2" type="ORF">V0U79_06155</name>
</gene>
<proteinExistence type="predicted"/>
<evidence type="ECO:0000256" key="1">
    <source>
        <dbReference type="SAM" id="Phobius"/>
    </source>
</evidence>
<keyword evidence="1" id="KW-0472">Membrane</keyword>
<feature type="transmembrane region" description="Helical" evidence="1">
    <location>
        <begin position="15"/>
        <end position="35"/>
    </location>
</feature>
<organism evidence="2 3">
    <name type="scientific">Hyphobacterium lacteum</name>
    <dbReference type="NCBI Taxonomy" id="3116575"/>
    <lineage>
        <taxon>Bacteria</taxon>
        <taxon>Pseudomonadati</taxon>
        <taxon>Pseudomonadota</taxon>
        <taxon>Alphaproteobacteria</taxon>
        <taxon>Maricaulales</taxon>
        <taxon>Maricaulaceae</taxon>
        <taxon>Hyphobacterium</taxon>
    </lineage>
</organism>
<keyword evidence="1" id="KW-0812">Transmembrane</keyword>
<evidence type="ECO:0000313" key="3">
    <source>
        <dbReference type="Proteomes" id="UP001354971"/>
    </source>
</evidence>
<keyword evidence="3" id="KW-1185">Reference proteome</keyword>
<protein>
    <submittedName>
        <fullName evidence="2">Uncharacterized protein</fullName>
    </submittedName>
</protein>
<comment type="caution">
    <text evidence="2">The sequence shown here is derived from an EMBL/GenBank/DDBJ whole genome shotgun (WGS) entry which is preliminary data.</text>
</comment>
<keyword evidence="1" id="KW-1133">Transmembrane helix</keyword>
<name>A0ABU7LPW6_9PROT</name>
<evidence type="ECO:0000313" key="2">
    <source>
        <dbReference type="EMBL" id="MEE2525942.1"/>
    </source>
</evidence>
<sequence length="246" mass="27205">MILSRIATALRQQNWAAVAIEFVIVIAGVVIGFQITEWRGEQANRENELTYLVRLHEDMVQSTCALQRNANVSSGWHTRARRTLDALLANDPEAIDDTGFELIASTRIRTSSLSRATLNELVNGGQMNLISDNELRARIAEAEARFNSLDELIQVLVDAQDSFVRDVQLRLRPVPGEVYTITYDFDALANDETFINALGHALRITHVNNVWLENLGEAADALRIEVAAAIGEDTGPLDCGLPEPTP</sequence>
<dbReference type="Proteomes" id="UP001354971">
    <property type="component" value="Unassembled WGS sequence"/>
</dbReference>
<accession>A0ABU7LPW6</accession>
<dbReference type="RefSeq" id="WP_330198601.1">
    <property type="nucleotide sequence ID" value="NZ_JAZDRP010000003.1"/>
</dbReference>
<reference evidence="2 3" key="1">
    <citation type="submission" date="2024-01" db="EMBL/GenBank/DDBJ databases">
        <title>Hyphobacterium bacterium isolated from marine sediment.</title>
        <authorList>
            <person name="Zhao S."/>
        </authorList>
    </citation>
    <scope>NUCLEOTIDE SEQUENCE [LARGE SCALE GENOMIC DNA]</scope>
    <source>
        <strain evidence="3">HN65</strain>
    </source>
</reference>